<dbReference type="RefSeq" id="WP_179830793.1">
    <property type="nucleotide sequence ID" value="NZ_OBEG01000001.1"/>
</dbReference>
<dbReference type="PANTHER" id="PTHR38600">
    <property type="entry name" value="TRANSCRIPTIONAL REGULATORY PROTEIN"/>
    <property type="match status" value="1"/>
</dbReference>
<dbReference type="STRING" id="1379680.GCA_001612615_01220"/>
<reference evidence="2 3" key="1">
    <citation type="submission" date="2017-09" db="EMBL/GenBank/DDBJ databases">
        <authorList>
            <person name="Ehlers B."/>
            <person name="Leendertz F.H."/>
        </authorList>
    </citation>
    <scope>NUCLEOTIDE SEQUENCE [LARGE SCALE GENOMIC DNA]</scope>
    <source>
        <strain evidence="2 3">DSM 45537</strain>
    </source>
</reference>
<dbReference type="PROSITE" id="PS50987">
    <property type="entry name" value="HTH_ARSR_2"/>
    <property type="match status" value="1"/>
</dbReference>
<accession>A0A285L580</accession>
<evidence type="ECO:0000313" key="3">
    <source>
        <dbReference type="Proteomes" id="UP000219565"/>
    </source>
</evidence>
<proteinExistence type="predicted"/>
<dbReference type="Proteomes" id="UP000219565">
    <property type="component" value="Unassembled WGS sequence"/>
</dbReference>
<dbReference type="Gene3D" id="1.10.10.10">
    <property type="entry name" value="Winged helix-like DNA-binding domain superfamily/Winged helix DNA-binding domain"/>
    <property type="match status" value="1"/>
</dbReference>
<dbReference type="GO" id="GO:0003700">
    <property type="term" value="F:DNA-binding transcription factor activity"/>
    <property type="evidence" value="ECO:0007669"/>
    <property type="project" value="InterPro"/>
</dbReference>
<gene>
    <name evidence="2" type="ORF">SAMN04244553_1832</name>
</gene>
<feature type="domain" description="HTH arsR-type" evidence="1">
    <location>
        <begin position="1"/>
        <end position="95"/>
    </location>
</feature>
<keyword evidence="3" id="KW-1185">Reference proteome</keyword>
<dbReference type="AlphaFoldDB" id="A0A285L580"/>
<dbReference type="InterPro" id="IPR001845">
    <property type="entry name" value="HTH_ArsR_DNA-bd_dom"/>
</dbReference>
<sequence>MVEQESDRLDALFHALSHPTRRAMLRRLADGAHSVGELAEPYAMTLAGASKHIQVLERAGLVRRTVHGRVHVCRLDARPIRDGAEWMRFYERFWTERLDRLEELLRTEDET</sequence>
<evidence type="ECO:0000313" key="2">
    <source>
        <dbReference type="EMBL" id="SNY80095.1"/>
    </source>
</evidence>
<dbReference type="InterPro" id="IPR011991">
    <property type="entry name" value="ArsR-like_HTH"/>
</dbReference>
<dbReference type="PANTHER" id="PTHR38600:SF2">
    <property type="entry name" value="SLL0088 PROTEIN"/>
    <property type="match status" value="1"/>
</dbReference>
<dbReference type="NCBIfam" id="NF033788">
    <property type="entry name" value="HTH_metalloreg"/>
    <property type="match status" value="1"/>
</dbReference>
<organism evidence="2 3">
    <name type="scientific">Nocardia amikacinitolerans</name>
    <dbReference type="NCBI Taxonomy" id="756689"/>
    <lineage>
        <taxon>Bacteria</taxon>
        <taxon>Bacillati</taxon>
        <taxon>Actinomycetota</taxon>
        <taxon>Actinomycetes</taxon>
        <taxon>Mycobacteriales</taxon>
        <taxon>Nocardiaceae</taxon>
        <taxon>Nocardia</taxon>
    </lineage>
</organism>
<name>A0A285L580_9NOCA</name>
<dbReference type="CDD" id="cd00090">
    <property type="entry name" value="HTH_ARSR"/>
    <property type="match status" value="1"/>
</dbReference>
<protein>
    <submittedName>
        <fullName evidence="2">Transcriptional regulator, ArsR family</fullName>
    </submittedName>
</protein>
<dbReference type="SMART" id="SM00418">
    <property type="entry name" value="HTH_ARSR"/>
    <property type="match status" value="1"/>
</dbReference>
<dbReference type="InterPro" id="IPR036388">
    <property type="entry name" value="WH-like_DNA-bd_sf"/>
</dbReference>
<dbReference type="SUPFAM" id="SSF46785">
    <property type="entry name" value="Winged helix' DNA-binding domain"/>
    <property type="match status" value="1"/>
</dbReference>
<dbReference type="Pfam" id="PF12840">
    <property type="entry name" value="HTH_20"/>
    <property type="match status" value="1"/>
</dbReference>
<dbReference type="EMBL" id="OBEG01000001">
    <property type="protein sequence ID" value="SNY80095.1"/>
    <property type="molecule type" value="Genomic_DNA"/>
</dbReference>
<evidence type="ECO:0000259" key="1">
    <source>
        <dbReference type="PROSITE" id="PS50987"/>
    </source>
</evidence>
<dbReference type="InterPro" id="IPR036390">
    <property type="entry name" value="WH_DNA-bd_sf"/>
</dbReference>